<gene>
    <name evidence="7" type="ORF">GHYDROH2_36290</name>
</gene>
<dbReference type="Pfam" id="PF25601">
    <property type="entry name" value="AAA_lid_14"/>
    <property type="match status" value="1"/>
</dbReference>
<keyword evidence="3" id="KW-0805">Transcription regulation</keyword>
<dbReference type="GO" id="GO:0003677">
    <property type="term" value="F:DNA binding"/>
    <property type="evidence" value="ECO:0007669"/>
    <property type="project" value="UniProtKB-KW"/>
</dbReference>
<feature type="domain" description="Sigma-54 factor interaction" evidence="6">
    <location>
        <begin position="554"/>
        <end position="816"/>
    </location>
</feature>
<dbReference type="EMBL" id="BSDS01000002">
    <property type="protein sequence ID" value="GLI40128.1"/>
    <property type="molecule type" value="Genomic_DNA"/>
</dbReference>
<dbReference type="InterPro" id="IPR058031">
    <property type="entry name" value="AAA_lid_NorR"/>
</dbReference>
<dbReference type="InterPro" id="IPR027417">
    <property type="entry name" value="P-loop_NTPase"/>
</dbReference>
<dbReference type="InterPro" id="IPR029016">
    <property type="entry name" value="GAF-like_dom_sf"/>
</dbReference>
<dbReference type="SMART" id="SM00382">
    <property type="entry name" value="AAA"/>
    <property type="match status" value="1"/>
</dbReference>
<dbReference type="RefSeq" id="WP_214184940.1">
    <property type="nucleotide sequence ID" value="NZ_BSDS01000002.1"/>
</dbReference>
<dbReference type="PROSITE" id="PS00675">
    <property type="entry name" value="SIGMA54_INTERACT_1"/>
    <property type="match status" value="1"/>
</dbReference>
<dbReference type="Proteomes" id="UP001144352">
    <property type="component" value="Unassembled WGS sequence"/>
</dbReference>
<dbReference type="Gene3D" id="3.40.50.300">
    <property type="entry name" value="P-loop containing nucleotide triphosphate hydrolases"/>
    <property type="match status" value="1"/>
</dbReference>
<dbReference type="PANTHER" id="PTHR32071">
    <property type="entry name" value="TRANSCRIPTIONAL REGULATORY PROTEIN"/>
    <property type="match status" value="1"/>
</dbReference>
<dbReference type="PANTHER" id="PTHR32071:SF121">
    <property type="entry name" value="SIGMA L-DEPENDENT TRANSCRIPTIONAL REGULATOR YQIR-RELATED"/>
    <property type="match status" value="1"/>
</dbReference>
<dbReference type="CDD" id="cd00009">
    <property type="entry name" value="AAA"/>
    <property type="match status" value="1"/>
</dbReference>
<organism evidence="7 8">
    <name type="scientific">Geobacter hydrogenophilus</name>
    <dbReference type="NCBI Taxonomy" id="40983"/>
    <lineage>
        <taxon>Bacteria</taxon>
        <taxon>Pseudomonadati</taxon>
        <taxon>Thermodesulfobacteriota</taxon>
        <taxon>Desulfuromonadia</taxon>
        <taxon>Geobacterales</taxon>
        <taxon>Geobacteraceae</taxon>
        <taxon>Geobacter</taxon>
    </lineage>
</organism>
<dbReference type="NCBIfam" id="NF038230">
    <property type="entry name" value="Regu_Geo_Pelo"/>
    <property type="match status" value="1"/>
</dbReference>
<dbReference type="InterPro" id="IPR003593">
    <property type="entry name" value="AAA+_ATPase"/>
</dbReference>
<dbReference type="SUPFAM" id="SSF55781">
    <property type="entry name" value="GAF domain-like"/>
    <property type="match status" value="2"/>
</dbReference>
<reference evidence="7" key="1">
    <citation type="submission" date="2022-12" db="EMBL/GenBank/DDBJ databases">
        <title>Reference genome sequencing for broad-spectrum identification of bacterial and archaeal isolates by mass spectrometry.</title>
        <authorList>
            <person name="Sekiguchi Y."/>
            <person name="Tourlousse D.M."/>
        </authorList>
    </citation>
    <scope>NUCLEOTIDE SEQUENCE</scope>
    <source>
        <strain evidence="7">H2</strain>
    </source>
</reference>
<proteinExistence type="predicted"/>
<protein>
    <submittedName>
        <fullName evidence="7">Fis family transcriptional regulator</fullName>
    </submittedName>
</protein>
<evidence type="ECO:0000313" key="8">
    <source>
        <dbReference type="Proteomes" id="UP001144352"/>
    </source>
</evidence>
<evidence type="ECO:0000259" key="6">
    <source>
        <dbReference type="PROSITE" id="PS50045"/>
    </source>
</evidence>
<dbReference type="Pfam" id="PF00158">
    <property type="entry name" value="Sigma54_activat"/>
    <property type="match status" value="1"/>
</dbReference>
<keyword evidence="1" id="KW-0547">Nucleotide-binding</keyword>
<evidence type="ECO:0000256" key="1">
    <source>
        <dbReference type="ARBA" id="ARBA00022741"/>
    </source>
</evidence>
<dbReference type="PROSITE" id="PS00676">
    <property type="entry name" value="SIGMA54_INTERACT_2"/>
    <property type="match status" value="1"/>
</dbReference>
<evidence type="ECO:0000256" key="4">
    <source>
        <dbReference type="ARBA" id="ARBA00023125"/>
    </source>
</evidence>
<dbReference type="InterPro" id="IPR003018">
    <property type="entry name" value="GAF"/>
</dbReference>
<dbReference type="AlphaFoldDB" id="A0A9W6G4C6"/>
<name>A0A9W6G4C6_9BACT</name>
<dbReference type="Gene3D" id="1.10.8.60">
    <property type="match status" value="1"/>
</dbReference>
<dbReference type="Pfam" id="PF13185">
    <property type="entry name" value="GAF_2"/>
    <property type="match status" value="1"/>
</dbReference>
<evidence type="ECO:0000256" key="5">
    <source>
        <dbReference type="ARBA" id="ARBA00023163"/>
    </source>
</evidence>
<accession>A0A9W6G4C6</accession>
<dbReference type="SMART" id="SM00065">
    <property type="entry name" value="GAF"/>
    <property type="match status" value="2"/>
</dbReference>
<keyword evidence="2" id="KW-0067">ATP-binding</keyword>
<dbReference type="GO" id="GO:0006355">
    <property type="term" value="P:regulation of DNA-templated transcription"/>
    <property type="evidence" value="ECO:0007669"/>
    <property type="project" value="InterPro"/>
</dbReference>
<dbReference type="SUPFAM" id="SSF52540">
    <property type="entry name" value="P-loop containing nucleoside triphosphate hydrolases"/>
    <property type="match status" value="1"/>
</dbReference>
<dbReference type="Gene3D" id="3.30.450.40">
    <property type="match status" value="2"/>
</dbReference>
<keyword evidence="5" id="KW-0804">Transcription</keyword>
<evidence type="ECO:0000313" key="7">
    <source>
        <dbReference type="EMBL" id="GLI40128.1"/>
    </source>
</evidence>
<dbReference type="InterPro" id="IPR025662">
    <property type="entry name" value="Sigma_54_int_dom_ATP-bd_1"/>
</dbReference>
<evidence type="ECO:0000256" key="3">
    <source>
        <dbReference type="ARBA" id="ARBA00023015"/>
    </source>
</evidence>
<keyword evidence="4" id="KW-0238">DNA-binding</keyword>
<dbReference type="GO" id="GO:0005524">
    <property type="term" value="F:ATP binding"/>
    <property type="evidence" value="ECO:0007669"/>
    <property type="project" value="UniProtKB-KW"/>
</dbReference>
<dbReference type="InterPro" id="IPR025943">
    <property type="entry name" value="Sigma_54_int_dom_ATP-bd_2"/>
</dbReference>
<evidence type="ECO:0000256" key="2">
    <source>
        <dbReference type="ARBA" id="ARBA00022840"/>
    </source>
</evidence>
<keyword evidence="8" id="KW-1185">Reference proteome</keyword>
<sequence>MTNLSTQLNALRDRIADYGKENLEEMLHAVAEGIRLVSGQDRIRIYLEDLTRGVLSCVYASGPLADEIRAVSFPIISREATVSSVFVSQYPAEFRHDPAGPSTFDNGFAERFAVGVSSLLPVVSQGKSIGVACIDRFQPAELLRGKDKALLGEFITSVADRIDSARIYHQQLLLARRVDEYKKREAASFMVQSAVRLIDKLVLASVLVPVMGDDGTARLAILASHSEDPRFKSRYDEQGEIALQRGTSLISRFIDDNAVITDERLLRPLFIPDLTQHSLQKKALTEEMALRSLYVVPRYEPSSRKVICLVNYFTVELYRFSDFEMGLLQTHAEMAERAVNEIGGEHLEIRVLAEITELLQERTEELQPFLTKVLSKATELIGADTGSIAIVEEREGGKWLLVEDEEGTIVGAKNKEWMKKHIPPFRIGGAELPPEERSLTGYVAWSKQPKIIARVAEEQQGEGFHRSMHEQIQSEIAVPIVCDDEVIAVACLNSLKPAWFTEEHKRILQIIDRLTARHISDLKRIERLQNEVTRLKSDVAYKDPQISSYRLGNIIGNSRKAQEIVDFIETVSVPLFNRITLWSKNVLQEATIGLPSILVLGQTGAGKEFFFNNLYNKLNEMYQEKLNPNGQLPVKKTNIAAYSGDLTYSELFGHKKGAFTGAYSDRKGILEDAAGGIVFLDEIGDADPKTQVQLLRFLDNGGFVRLGDNQDRFSRVLLVAATNKDLTEEIRRGNFREDLYHRLSELSVRVPSLNDRREDIPDLATHFLGKLYRTYRGDEPKEDTPTLAYDAKQILMNHHYHGNIRELRSILLRALFFRKGKMLTADDIRRALAAGMRELPPANAAQELNERLSVDIMQQIANGETFWEAVYEPYSANAISRDVVRLVIERAKDAAGKAMPQVARYLKAVNGDEEENDEERRKFFKFKNFLYKTVKLS</sequence>
<comment type="caution">
    <text evidence="7">The sequence shown here is derived from an EMBL/GenBank/DDBJ whole genome shotgun (WGS) entry which is preliminary data.</text>
</comment>
<dbReference type="InterPro" id="IPR002078">
    <property type="entry name" value="Sigma_54_int"/>
</dbReference>
<dbReference type="PROSITE" id="PS50045">
    <property type="entry name" value="SIGMA54_INTERACT_4"/>
    <property type="match status" value="1"/>
</dbReference>